<evidence type="ECO:0000256" key="2">
    <source>
        <dbReference type="ARBA" id="ARBA00022745"/>
    </source>
</evidence>
<dbReference type="SUPFAM" id="SSF54171">
    <property type="entry name" value="DNA-binding domain"/>
    <property type="match status" value="1"/>
</dbReference>
<keyword evidence="4" id="KW-0238">DNA-binding</keyword>
<feature type="region of interest" description="Disordered" evidence="9">
    <location>
        <begin position="1"/>
        <end position="35"/>
    </location>
</feature>
<feature type="compositionally biased region" description="Polar residues" evidence="9">
    <location>
        <begin position="319"/>
        <end position="334"/>
    </location>
</feature>
<evidence type="ECO:0000256" key="8">
    <source>
        <dbReference type="ARBA" id="ARBA00024343"/>
    </source>
</evidence>
<dbReference type="InterPro" id="IPR051758">
    <property type="entry name" value="ERF/AP2-like"/>
</dbReference>
<dbReference type="PRINTS" id="PR00367">
    <property type="entry name" value="ETHRSPELEMNT"/>
</dbReference>
<evidence type="ECO:0000313" key="11">
    <source>
        <dbReference type="EMBL" id="KAJ8512276.1"/>
    </source>
</evidence>
<keyword evidence="6" id="KW-0804">Transcription</keyword>
<dbReference type="SMART" id="SM00380">
    <property type="entry name" value="AP2"/>
    <property type="match status" value="1"/>
</dbReference>
<keyword evidence="12" id="KW-1185">Reference proteome</keyword>
<comment type="caution">
    <text evidence="11">The sequence shown here is derived from an EMBL/GenBank/DDBJ whole genome shotgun (WGS) entry which is preliminary data.</text>
</comment>
<evidence type="ECO:0000256" key="1">
    <source>
        <dbReference type="ARBA" id="ARBA00004123"/>
    </source>
</evidence>
<evidence type="ECO:0000256" key="6">
    <source>
        <dbReference type="ARBA" id="ARBA00023163"/>
    </source>
</evidence>
<evidence type="ECO:0000256" key="4">
    <source>
        <dbReference type="ARBA" id="ARBA00023125"/>
    </source>
</evidence>
<dbReference type="Pfam" id="PF00847">
    <property type="entry name" value="AP2"/>
    <property type="match status" value="1"/>
</dbReference>
<dbReference type="PANTHER" id="PTHR31657">
    <property type="entry name" value="ETHYLENE-RESPONSIVE TRANSCRIPTION FACTOR ERF061"/>
    <property type="match status" value="1"/>
</dbReference>
<dbReference type="Gene3D" id="3.30.730.10">
    <property type="entry name" value="AP2/ERF domain"/>
    <property type="match status" value="1"/>
</dbReference>
<feature type="compositionally biased region" description="Low complexity" evidence="9">
    <location>
        <begin position="283"/>
        <end position="292"/>
    </location>
</feature>
<dbReference type="GO" id="GO:0009873">
    <property type="term" value="P:ethylene-activated signaling pathway"/>
    <property type="evidence" value="ECO:0007669"/>
    <property type="project" value="UniProtKB-KW"/>
</dbReference>
<evidence type="ECO:0000259" key="10">
    <source>
        <dbReference type="PROSITE" id="PS51032"/>
    </source>
</evidence>
<dbReference type="GO" id="GO:0003700">
    <property type="term" value="F:DNA-binding transcription factor activity"/>
    <property type="evidence" value="ECO:0007669"/>
    <property type="project" value="InterPro"/>
</dbReference>
<evidence type="ECO:0000313" key="12">
    <source>
        <dbReference type="Proteomes" id="UP001222027"/>
    </source>
</evidence>
<keyword evidence="7" id="KW-0539">Nucleus</keyword>
<protein>
    <recommendedName>
        <fullName evidence="10">AP2/ERF domain-containing protein</fullName>
    </recommendedName>
</protein>
<dbReference type="PANTHER" id="PTHR31657:SF19">
    <property type="entry name" value="ETHYLENE-RESPONSIVE TRANSCRIPTION FACTOR ERF053"/>
    <property type="match status" value="1"/>
</dbReference>
<organism evidence="11 12">
    <name type="scientific">Ensete ventricosum</name>
    <name type="common">Abyssinian banana</name>
    <name type="synonym">Musa ensete</name>
    <dbReference type="NCBI Taxonomy" id="4639"/>
    <lineage>
        <taxon>Eukaryota</taxon>
        <taxon>Viridiplantae</taxon>
        <taxon>Streptophyta</taxon>
        <taxon>Embryophyta</taxon>
        <taxon>Tracheophyta</taxon>
        <taxon>Spermatophyta</taxon>
        <taxon>Magnoliopsida</taxon>
        <taxon>Liliopsida</taxon>
        <taxon>Zingiberales</taxon>
        <taxon>Musaceae</taxon>
        <taxon>Ensete</taxon>
    </lineage>
</organism>
<evidence type="ECO:0000256" key="5">
    <source>
        <dbReference type="ARBA" id="ARBA00023159"/>
    </source>
</evidence>
<dbReference type="InterPro" id="IPR016177">
    <property type="entry name" value="DNA-bd_dom_sf"/>
</dbReference>
<comment type="subcellular location">
    <subcellularLocation>
        <location evidence="1">Nucleus</location>
    </subcellularLocation>
</comment>
<feature type="region of interest" description="Disordered" evidence="9">
    <location>
        <begin position="400"/>
        <end position="439"/>
    </location>
</feature>
<dbReference type="PROSITE" id="PS51032">
    <property type="entry name" value="AP2_ERF"/>
    <property type="match status" value="1"/>
</dbReference>
<accession>A0AAV8RYS5</accession>
<reference evidence="11 12" key="1">
    <citation type="submission" date="2022-12" db="EMBL/GenBank/DDBJ databases">
        <title>Chromosome-scale assembly of the Ensete ventricosum genome.</title>
        <authorList>
            <person name="Dussert Y."/>
            <person name="Stocks J."/>
            <person name="Wendawek A."/>
            <person name="Woldeyes F."/>
            <person name="Nichols R.A."/>
            <person name="Borrell J.S."/>
        </authorList>
    </citation>
    <scope>NUCLEOTIDE SEQUENCE [LARGE SCALE GENOMIC DNA]</scope>
    <source>
        <strain evidence="12">cv. Maze</strain>
        <tissue evidence="11">Seeds</tissue>
    </source>
</reference>
<dbReference type="EMBL" id="JAQQAF010000001">
    <property type="protein sequence ID" value="KAJ8512276.1"/>
    <property type="molecule type" value="Genomic_DNA"/>
</dbReference>
<dbReference type="Proteomes" id="UP001222027">
    <property type="component" value="Unassembled WGS sequence"/>
</dbReference>
<keyword evidence="3" id="KW-0805">Transcription regulation</keyword>
<dbReference type="InterPro" id="IPR036955">
    <property type="entry name" value="AP2/ERF_dom_sf"/>
</dbReference>
<evidence type="ECO:0000256" key="7">
    <source>
        <dbReference type="ARBA" id="ARBA00023242"/>
    </source>
</evidence>
<dbReference type="FunFam" id="3.30.730.10:FF:000001">
    <property type="entry name" value="Ethylene-responsive transcription factor 2"/>
    <property type="match status" value="1"/>
</dbReference>
<feature type="region of interest" description="Disordered" evidence="9">
    <location>
        <begin position="277"/>
        <end position="307"/>
    </location>
</feature>
<dbReference type="GO" id="GO:0000976">
    <property type="term" value="F:transcription cis-regulatory region binding"/>
    <property type="evidence" value="ECO:0007669"/>
    <property type="project" value="UniProtKB-ARBA"/>
</dbReference>
<feature type="domain" description="AP2/ERF" evidence="10">
    <location>
        <begin position="206"/>
        <end position="263"/>
    </location>
</feature>
<feature type="compositionally biased region" description="Basic and acidic residues" evidence="9">
    <location>
        <begin position="293"/>
        <end position="307"/>
    </location>
</feature>
<feature type="region of interest" description="Disordered" evidence="9">
    <location>
        <begin position="319"/>
        <end position="342"/>
    </location>
</feature>
<proteinExistence type="inferred from homology"/>
<feature type="compositionally biased region" description="Polar residues" evidence="9">
    <location>
        <begin position="406"/>
        <end position="418"/>
    </location>
</feature>
<evidence type="ECO:0000256" key="3">
    <source>
        <dbReference type="ARBA" id="ARBA00023015"/>
    </source>
</evidence>
<gene>
    <name evidence="11" type="ORF">OPV22_002710</name>
</gene>
<name>A0AAV8RYS5_ENSVE</name>
<evidence type="ECO:0000256" key="9">
    <source>
        <dbReference type="SAM" id="MobiDB-lite"/>
    </source>
</evidence>
<comment type="similarity">
    <text evidence="8">Belongs to the AP2/ERF transcription factor family. ERF subfamily.</text>
</comment>
<dbReference type="GO" id="GO:0005634">
    <property type="term" value="C:nucleus"/>
    <property type="evidence" value="ECO:0007669"/>
    <property type="project" value="UniProtKB-SubCell"/>
</dbReference>
<dbReference type="AlphaFoldDB" id="A0AAV8RYS5"/>
<dbReference type="CDD" id="cd00018">
    <property type="entry name" value="AP2"/>
    <property type="match status" value="1"/>
</dbReference>
<keyword evidence="5" id="KW-0010">Activator</keyword>
<dbReference type="InterPro" id="IPR001471">
    <property type="entry name" value="AP2/ERF_dom"/>
</dbReference>
<keyword evidence="2" id="KW-0936">Ethylene signaling pathway</keyword>
<sequence>MEDSEKNGGSRGRRQKGKVQGVLPESTPRGPPLVVDEAASESLWPLKKMTNPDWFPCSPSCSSNSTTPASSRRPFASATPIFPFACEDSLPAPLLPALGASPFPRQEQREQQMISFDRSRRHQTGACPPSPSFMTEGAAAMDRQQQLQQQRYQERLLKHWSEALNLSPRGNLAMMSHLARRRSLASLYPGLFRSAMLPPAPAPAKLYRGVRQRHWGKWVAEIRLPKNRTRLWLGTFDTAEAAALAYDREAFKLRGENARLNFPNLFLGKGGGGGSRDVASCFSSSSSAPTTPEEAKQHQQDEPRHPSQLEAQFNTPAPATAETTVDGSMSSVADSPSGMHEPAKLGAMVTTPQPTEMVWGDADEAWFSTWGPGSSVWDDVDGANSLLLQSRLTTIAESDMDYSDPAASTTTTAYQETDTPAASPSSAPPHPPSWFMWKE</sequence>